<evidence type="ECO:0000313" key="3">
    <source>
        <dbReference type="Proteomes" id="UP000730481"/>
    </source>
</evidence>
<dbReference type="OrthoDB" id="5236024at2759"/>
<feature type="compositionally biased region" description="Acidic residues" evidence="1">
    <location>
        <begin position="134"/>
        <end position="144"/>
    </location>
</feature>
<sequence>MARLRFKGNKALGLSVEPETTAQPRATIRRRHSQRPSVPRPSIEVHISASGTDTSRQSTIQAIPPDQPSSSRGRVTRSKRTNTPLQKLPSPPSRKRHTSNAVSTNQPVKRQRSSRHKTVPETVEEEEPSRLNLENEEISEEEDDTLPKQDFLNNINSSLGINSSHKELPKLRPNDSAQPPAKRASRRILVGVTQIGDAGESTGRGNIPKEQGTRNSVRNPDEAEGAHEPPQAFEQGDRQPTQAISQSNTPSRRRSLRRKKRRQSQKPTYGEPHYNARVESPDLGSVLPPMTAIQASSSQHFHTGGDIYDVPSDEEQPSQLVVENGGEGTHIPSSKVGRKTDQSKQRSSEPEAQNDQASSQAEEEREERNGDNTGKKDGQGEEHGDEHEHDNEDFDSDGDEPTATQELDVSDPTEDSLLLDAPPNDSQTDHLIATACIKREGVQRLVYIMTLSGWMNRRKWHEKVLDQAKIAYDALEEQPSHRLRSRIILAKLYSLYKLCEEIPLSSKSLQLEYFREKTASLGDLLTTLRLNIDSFISRINVIMEQGDEEQVTEGYQRVTKLHRRIIPMLVLVLDKSFEAGCGALAEESKKASSQKGEFTVYLLQPVERAAGWIYRLSQVVESWYELHPPRTERDQQDKAIEHRRKFRVATTELKKVLEKARRDIDAMKTALEQRRKARERDEAVRREREAQAQRHREIQEVKMQQFLQSVQNIRSSSQRRPRIRTYHQAVRSSHPASSQSQLLRSQEPLEASYFEKHGWYYWEDDQLLSLIRTTSHPNYEVFHQVLPNRDPDELRDRSRYLRNVMRDKYERRGVQPPGWCIDEG</sequence>
<feature type="compositionally biased region" description="Low complexity" evidence="1">
    <location>
        <begin position="152"/>
        <end position="163"/>
    </location>
</feature>
<feature type="compositionally biased region" description="Basic and acidic residues" evidence="1">
    <location>
        <begin position="164"/>
        <end position="173"/>
    </location>
</feature>
<feature type="compositionally biased region" description="Basic residues" evidence="1">
    <location>
        <begin position="251"/>
        <end position="264"/>
    </location>
</feature>
<evidence type="ECO:0000313" key="2">
    <source>
        <dbReference type="EMBL" id="KAF4340846.1"/>
    </source>
</evidence>
<gene>
    <name evidence="2" type="ORF">FBEOM_5187</name>
</gene>
<comment type="caution">
    <text evidence="2">The sequence shown here is derived from an EMBL/GenBank/DDBJ whole genome shotgun (WGS) entry which is preliminary data.</text>
</comment>
<dbReference type="AlphaFoldDB" id="A0A9P5ALK2"/>
<feature type="region of interest" description="Disordered" evidence="1">
    <location>
        <begin position="1"/>
        <end position="425"/>
    </location>
</feature>
<accession>A0A9P5ALK2</accession>
<feature type="compositionally biased region" description="Acidic residues" evidence="1">
    <location>
        <begin position="391"/>
        <end position="400"/>
    </location>
</feature>
<proteinExistence type="predicted"/>
<feature type="region of interest" description="Disordered" evidence="1">
    <location>
        <begin position="675"/>
        <end position="696"/>
    </location>
</feature>
<evidence type="ECO:0000256" key="1">
    <source>
        <dbReference type="SAM" id="MobiDB-lite"/>
    </source>
</evidence>
<feature type="compositionally biased region" description="Polar residues" evidence="1">
    <location>
        <begin position="49"/>
        <end position="61"/>
    </location>
</feature>
<keyword evidence="3" id="KW-1185">Reference proteome</keyword>
<feature type="compositionally biased region" description="Basic and acidic residues" evidence="1">
    <location>
        <begin position="366"/>
        <end position="390"/>
    </location>
</feature>
<dbReference type="Proteomes" id="UP000730481">
    <property type="component" value="Unassembled WGS sequence"/>
</dbReference>
<dbReference type="EMBL" id="PVQB02000221">
    <property type="protein sequence ID" value="KAF4340846.1"/>
    <property type="molecule type" value="Genomic_DNA"/>
</dbReference>
<protein>
    <submittedName>
        <fullName evidence="2">Uncharacterized protein</fullName>
    </submittedName>
</protein>
<feature type="compositionally biased region" description="Polar residues" evidence="1">
    <location>
        <begin position="238"/>
        <end position="250"/>
    </location>
</feature>
<reference evidence="2" key="2">
    <citation type="submission" date="2020-02" db="EMBL/GenBank/DDBJ databases">
        <title>Identification and distribution of gene clusters putatively required for synthesis of sphingolipid metabolism inhibitors in phylogenetically diverse species of the filamentous fungus Fusarium.</title>
        <authorList>
            <person name="Kim H.-S."/>
            <person name="Busman M."/>
            <person name="Brown D.W."/>
            <person name="Divon H."/>
            <person name="Uhlig S."/>
            <person name="Proctor R.H."/>
        </authorList>
    </citation>
    <scope>NUCLEOTIDE SEQUENCE</scope>
    <source>
        <strain evidence="2">NRRL 25174</strain>
    </source>
</reference>
<reference evidence="2" key="1">
    <citation type="journal article" date="2017" name="Mycologia">
        <title>Fusarium algeriense, sp. nov., a novel toxigenic crown rot pathogen of durum wheat from Algeria is nested in the Fusarium burgessii species complex.</title>
        <authorList>
            <person name="Laraba I."/>
            <person name="Keddad A."/>
            <person name="Boureghda H."/>
            <person name="Abdallah N."/>
            <person name="Vaughan M.M."/>
            <person name="Proctor R.H."/>
            <person name="Busman M."/>
            <person name="O'Donnell K."/>
        </authorList>
    </citation>
    <scope>NUCLEOTIDE SEQUENCE</scope>
    <source>
        <strain evidence="2">NRRL 25174</strain>
    </source>
</reference>
<feature type="compositionally biased region" description="Polar residues" evidence="1">
    <location>
        <begin position="99"/>
        <end position="108"/>
    </location>
</feature>
<feature type="compositionally biased region" description="Basic and acidic residues" evidence="1">
    <location>
        <begin position="338"/>
        <end position="349"/>
    </location>
</feature>
<organism evidence="2 3">
    <name type="scientific">Fusarium beomiforme</name>
    <dbReference type="NCBI Taxonomy" id="44412"/>
    <lineage>
        <taxon>Eukaryota</taxon>
        <taxon>Fungi</taxon>
        <taxon>Dikarya</taxon>
        <taxon>Ascomycota</taxon>
        <taxon>Pezizomycotina</taxon>
        <taxon>Sordariomycetes</taxon>
        <taxon>Hypocreomycetidae</taxon>
        <taxon>Hypocreales</taxon>
        <taxon>Nectriaceae</taxon>
        <taxon>Fusarium</taxon>
        <taxon>Fusarium burgessii species complex</taxon>
    </lineage>
</organism>
<name>A0A9P5ALK2_9HYPO</name>